<gene>
    <name evidence="1" type="primary">CHRNA10</name>
    <name evidence="1" type="ORF">GBF38_019550</name>
</gene>
<dbReference type="Proteomes" id="UP000805704">
    <property type="component" value="Chromosome 19"/>
</dbReference>
<comment type="caution">
    <text evidence="1">The sequence shown here is derived from an EMBL/GenBank/DDBJ whole genome shotgun (WGS) entry which is preliminary data.</text>
</comment>
<organism evidence="1 2">
    <name type="scientific">Nibea albiflora</name>
    <name type="common">Yellow drum</name>
    <name type="synonym">Corvina albiflora</name>
    <dbReference type="NCBI Taxonomy" id="240163"/>
    <lineage>
        <taxon>Eukaryota</taxon>
        <taxon>Metazoa</taxon>
        <taxon>Chordata</taxon>
        <taxon>Craniata</taxon>
        <taxon>Vertebrata</taxon>
        <taxon>Euteleostomi</taxon>
        <taxon>Actinopterygii</taxon>
        <taxon>Neopterygii</taxon>
        <taxon>Teleostei</taxon>
        <taxon>Neoteleostei</taxon>
        <taxon>Acanthomorphata</taxon>
        <taxon>Eupercaria</taxon>
        <taxon>Sciaenidae</taxon>
        <taxon>Nibea</taxon>
    </lineage>
</organism>
<keyword evidence="1" id="KW-0675">Receptor</keyword>
<dbReference type="EMBL" id="CM024807">
    <property type="protein sequence ID" value="KAG8008404.1"/>
    <property type="molecule type" value="Genomic_DNA"/>
</dbReference>
<sequence length="1055" mass="119448">MNDLFSNYTNALRPVEDTDHIINVTLQITLSQIIDMDERNQILTTYLWIRQVWMDAYLTWKKEDYDGLDTIRIPSSYVWRPDIVLYNSADDEFSSSMETNVVLRHDGQVTWDQPAITKSSCSVDVAFFPFDMQQCYLTFGSWTHNGNQMDLINALDSADLTDFVHNVEWEVLGMPAKKNVILYGCCSDPYPDITFTLQLKRHASFYIFNLLIPCMMISFLAPLGFYLPADSGEKVSLGVTVLLALTVFQLLVAESMPPSESVPLIGEETEESLIFKYIAVCEPLRYPVIMTSARLHSCCALAWIIAVVCISSAVQLPHECPTVWKYHPTRLSMTWCVSTSIFLIIAFSYFRILHASVKQGRADSIIRSKAFQTCASHLVVYVLYEIASMIIIVTFRFPSVSQNIKKFSSILFIIIPPAINPIIYGLFFGTTSHTVLMIMAFDRYVAICYPLRYSAIMTNKMVIKLTVFAWGSASFFVGILIGLTVRLNRCRTMITNPFCDNPSLFKLSCESVFINNVYGLTFTVVLLMENYTYNSFTLQLEGLNVSKESKYPVFLFLLFSYLFIIVANAGIAVLVFIDSSLHQPMYLLFCNLSVNDILGNSIMVPRLLVDMLRPPSERLISYYECVVQAFTTHMFSTTAHTVLMIMAFDRYVAICNPLRYPAIMTNKMVMKLTVSAWGVAFVLVGILLSLTVRLNRCRTLIRSPYCDNAALFKLSCENVFINNIYGLTFIVVLFTGSIGSMVLTYTKITVVCLTGKNKSLNSKALKTCSTHLVVYLIMLLSGMSIITLHRFPQYSDSRKLAAILYHIIPGSLNPVIYGMQSKEIHMLRPPSERLISYYECVFQAFTSHMFGTTSHTVLMIMAFDRYVAICNPLRYAAMMTNKMVMKLTVSAWGVAFVLVVILLGLTIRLNRCRTFIESPYCDNASLFKLSCENVFINNVYGLTFTVVLLTSSIGTMVLTYTKIAVVCLTSKNKSLNSKAVKTCSTHLVVYLIMLFSGVSLIALHRFPQYSDYRKLCSILFHIIPGSLNPIFYGMQSKEIRKFLSKLFEPKKILPS</sequence>
<evidence type="ECO:0000313" key="2">
    <source>
        <dbReference type="Proteomes" id="UP000805704"/>
    </source>
</evidence>
<accession>A0ACB7F2I9</accession>
<name>A0ACB7F2I9_NIBAL</name>
<keyword evidence="2" id="KW-1185">Reference proteome</keyword>
<protein>
    <submittedName>
        <fullName evidence="1">Neuronal acetylcholine receptor subunit alpha-10</fullName>
    </submittedName>
</protein>
<reference evidence="1" key="1">
    <citation type="submission" date="2020-04" db="EMBL/GenBank/DDBJ databases">
        <title>A chromosome-scale assembly and high-density genetic map of the yellow drum (Nibea albiflora) genome.</title>
        <authorList>
            <person name="Xu D."/>
            <person name="Zhang W."/>
            <person name="Chen R."/>
            <person name="Tan P."/>
            <person name="Wang L."/>
            <person name="Song H."/>
            <person name="Tian L."/>
            <person name="Zhu Q."/>
            <person name="Wang B."/>
        </authorList>
    </citation>
    <scope>NUCLEOTIDE SEQUENCE</scope>
    <source>
        <strain evidence="1">ZJHYS-2018</strain>
    </source>
</reference>
<evidence type="ECO:0000313" key="1">
    <source>
        <dbReference type="EMBL" id="KAG8008404.1"/>
    </source>
</evidence>
<proteinExistence type="predicted"/>